<feature type="compositionally biased region" description="Low complexity" evidence="4">
    <location>
        <begin position="289"/>
        <end position="298"/>
    </location>
</feature>
<keyword evidence="3" id="KW-0539">Nucleus</keyword>
<evidence type="ECO:0000256" key="1">
    <source>
        <dbReference type="ARBA" id="ARBA00004123"/>
    </source>
</evidence>
<dbReference type="PROSITE" id="PS50217">
    <property type="entry name" value="BZIP"/>
    <property type="match status" value="1"/>
</dbReference>
<dbReference type="InterPro" id="IPR043452">
    <property type="entry name" value="BZIP46-like"/>
</dbReference>
<accession>A0ABC8UV37</accession>
<evidence type="ECO:0000259" key="5">
    <source>
        <dbReference type="PROSITE" id="PS50217"/>
    </source>
</evidence>
<feature type="domain" description="BZIP" evidence="5">
    <location>
        <begin position="70"/>
        <end position="115"/>
    </location>
</feature>
<dbReference type="GO" id="GO:0005634">
    <property type="term" value="C:nucleus"/>
    <property type="evidence" value="ECO:0007669"/>
    <property type="project" value="UniProtKB-SubCell"/>
</dbReference>
<dbReference type="SUPFAM" id="SSF57959">
    <property type="entry name" value="Leucine zipper domain"/>
    <property type="match status" value="1"/>
</dbReference>
<comment type="caution">
    <text evidence="6">The sequence shown here is derived from an EMBL/GenBank/DDBJ whole genome shotgun (WGS) entry which is preliminary data.</text>
</comment>
<reference evidence="6 7" key="1">
    <citation type="submission" date="2024-02" db="EMBL/GenBank/DDBJ databases">
        <authorList>
            <person name="Vignale AGUSTIN F."/>
            <person name="Sosa J E."/>
            <person name="Modenutti C."/>
        </authorList>
    </citation>
    <scope>NUCLEOTIDE SEQUENCE [LARGE SCALE GENOMIC DNA]</scope>
</reference>
<keyword evidence="2" id="KW-0238">DNA-binding</keyword>
<feature type="compositionally biased region" description="Acidic residues" evidence="4">
    <location>
        <begin position="311"/>
        <end position="374"/>
    </location>
</feature>
<dbReference type="PROSITE" id="PS00036">
    <property type="entry name" value="BZIP_BASIC"/>
    <property type="match status" value="1"/>
</dbReference>
<evidence type="ECO:0000256" key="4">
    <source>
        <dbReference type="SAM" id="MobiDB-lite"/>
    </source>
</evidence>
<dbReference type="InterPro" id="IPR004827">
    <property type="entry name" value="bZIP"/>
</dbReference>
<name>A0ABC8UV37_9AQUA</name>
<evidence type="ECO:0000256" key="3">
    <source>
        <dbReference type="ARBA" id="ARBA00023242"/>
    </source>
</evidence>
<dbReference type="EMBL" id="CAUOFW020009146">
    <property type="protein sequence ID" value="CAK9184930.1"/>
    <property type="molecule type" value="Genomic_DNA"/>
</dbReference>
<dbReference type="GO" id="GO:0003677">
    <property type="term" value="F:DNA binding"/>
    <property type="evidence" value="ECO:0007669"/>
    <property type="project" value="UniProtKB-KW"/>
</dbReference>
<evidence type="ECO:0000313" key="7">
    <source>
        <dbReference type="Proteomes" id="UP001642360"/>
    </source>
</evidence>
<organism evidence="6 7">
    <name type="scientific">Ilex paraguariensis</name>
    <name type="common">yerba mate</name>
    <dbReference type="NCBI Taxonomy" id="185542"/>
    <lineage>
        <taxon>Eukaryota</taxon>
        <taxon>Viridiplantae</taxon>
        <taxon>Streptophyta</taxon>
        <taxon>Embryophyta</taxon>
        <taxon>Tracheophyta</taxon>
        <taxon>Spermatophyta</taxon>
        <taxon>Magnoliopsida</taxon>
        <taxon>eudicotyledons</taxon>
        <taxon>Gunneridae</taxon>
        <taxon>Pentapetalae</taxon>
        <taxon>asterids</taxon>
        <taxon>campanulids</taxon>
        <taxon>Aquifoliales</taxon>
        <taxon>Aquifoliaceae</taxon>
        <taxon>Ilex</taxon>
    </lineage>
</organism>
<dbReference type="PANTHER" id="PTHR22952:SF404">
    <property type="entry name" value="BZIP DOMAIN-CONTAINING PROTEIN"/>
    <property type="match status" value="1"/>
</dbReference>
<evidence type="ECO:0000313" key="6">
    <source>
        <dbReference type="EMBL" id="CAK9184930.1"/>
    </source>
</evidence>
<dbReference type="Gene3D" id="1.20.5.170">
    <property type="match status" value="1"/>
</dbReference>
<gene>
    <name evidence="6" type="ORF">ILEXP_LOCUS55292</name>
</gene>
<feature type="compositionally biased region" description="Acidic residues" evidence="4">
    <location>
        <begin position="249"/>
        <end position="268"/>
    </location>
</feature>
<dbReference type="PANTHER" id="PTHR22952">
    <property type="entry name" value="CAMP-RESPONSE ELEMENT BINDING PROTEIN-RELATED"/>
    <property type="match status" value="1"/>
</dbReference>
<keyword evidence="7" id="KW-1185">Reference proteome</keyword>
<comment type="subcellular location">
    <subcellularLocation>
        <location evidence="1">Nucleus</location>
    </subcellularLocation>
</comment>
<feature type="region of interest" description="Disordered" evidence="4">
    <location>
        <begin position="218"/>
        <end position="384"/>
    </location>
</feature>
<dbReference type="Proteomes" id="UP001642360">
    <property type="component" value="Unassembled WGS sequence"/>
</dbReference>
<dbReference type="FunFam" id="1.20.5.170:FF:000036">
    <property type="entry name" value="ABSCISIC ACID-INSENSITIVE 5-like protein 2"/>
    <property type="match status" value="1"/>
</dbReference>
<sequence length="384" mass="41983">MTTMPMQAVVGSNFRVSEMGYENSMVEIGYSGNQITLPKPVQAAATTSSDSQVGGGRKRRFTDEMMEKTIERRQRRMIKNRESAARSRARKQAYTNQLEHDAFQLRRTNDWLKKQKLDVDESPRTTARAKQLLVCQVKLGAGQSLSPNSKVSGLWSLFTALKPLDLLSYAFSLLKVSTVQMEVIANQALLTCARDTLSTLLTSIAVMVNAEDSMALLMTNGPKGEGEHHGKSQSELVDVEGGAGRSELDDVEGEDGDENANDIADGGEDGGLGGGEEDPSSEEAGGYGNNPNINGNAKNEPEGGAGGAGEENGEDKDDDEGQNDEDDKEDNHNEEENDDDDDEEEEEDGEDVDEEEVQEEEEPEDDEEEDEDEASLQPPKKRKK</sequence>
<dbReference type="AlphaFoldDB" id="A0ABC8UV37"/>
<evidence type="ECO:0000256" key="2">
    <source>
        <dbReference type="ARBA" id="ARBA00023125"/>
    </source>
</evidence>
<protein>
    <recommendedName>
        <fullName evidence="5">BZIP domain-containing protein</fullName>
    </recommendedName>
</protein>
<proteinExistence type="predicted"/>
<dbReference type="Pfam" id="PF00170">
    <property type="entry name" value="bZIP_1"/>
    <property type="match status" value="1"/>
</dbReference>
<dbReference type="InterPro" id="IPR046347">
    <property type="entry name" value="bZIP_sf"/>
</dbReference>
<dbReference type="SMART" id="SM00338">
    <property type="entry name" value="BRLZ"/>
    <property type="match status" value="1"/>
</dbReference>
<dbReference type="CDD" id="cd14707">
    <property type="entry name" value="bZIP_plant_BZIP46"/>
    <property type="match status" value="1"/>
</dbReference>